<sequence length="264" mass="28457">MTEPGRHGPLPRISADGRTPIRTYGRPFDRADTRPRIAIIVGDFGLNASHSDDALRRLPVAVSLAITPYGYGLPAWSERARERGMETLIAIPMEPAGFPMNDPGDRALLTSLSLPENLDRLSWTLSRTQGYAGAIGAIGNMRGERFAQSGEAFLMVQDSLQGRGLLYIDPRPGARNPARAWGRAVDLVIDEPATRGEIERRLTVLEGIARERGSALGLAGSPTPVLVERLAAWGETLAAKGLALAPASILIRRPDGIVSENRTP</sequence>
<evidence type="ECO:0000313" key="3">
    <source>
        <dbReference type="Proteomes" id="UP001196068"/>
    </source>
</evidence>
<evidence type="ECO:0000256" key="1">
    <source>
        <dbReference type="SAM" id="MobiDB-lite"/>
    </source>
</evidence>
<dbReference type="CDD" id="cd10936">
    <property type="entry name" value="CE4_DAC2"/>
    <property type="match status" value="1"/>
</dbReference>
<dbReference type="InterPro" id="IPR006837">
    <property type="entry name" value="Divergent_DAC"/>
</dbReference>
<dbReference type="PANTHER" id="PTHR30105">
    <property type="entry name" value="UNCHARACTERIZED YIBQ-RELATED"/>
    <property type="match status" value="1"/>
</dbReference>
<dbReference type="PANTHER" id="PTHR30105:SF2">
    <property type="entry name" value="DIVERGENT POLYSACCHARIDE DEACETYLASE SUPERFAMILY"/>
    <property type="match status" value="1"/>
</dbReference>
<accession>A0AAF1K5R6</accession>
<dbReference type="Proteomes" id="UP001196068">
    <property type="component" value="Unassembled WGS sequence"/>
</dbReference>
<reference evidence="2" key="2">
    <citation type="journal article" date="2021" name="Syst. Appl. Microbiol.">
        <title>Roseomonas hellenica sp. nov., isolated from roots of wild-growing Alkanna tinctoria.</title>
        <authorList>
            <person name="Rat A."/>
            <person name="Naranjo H.D."/>
            <person name="Lebbe L."/>
            <person name="Cnockaert M."/>
            <person name="Krigas N."/>
            <person name="Grigoriadou K."/>
            <person name="Maloupa E."/>
            <person name="Willems A."/>
        </authorList>
    </citation>
    <scope>NUCLEOTIDE SEQUENCE</scope>
    <source>
        <strain evidence="2">LMG 28251</strain>
    </source>
</reference>
<evidence type="ECO:0000313" key="2">
    <source>
        <dbReference type="EMBL" id="MBR0656855.1"/>
    </source>
</evidence>
<feature type="region of interest" description="Disordered" evidence="1">
    <location>
        <begin position="1"/>
        <end position="29"/>
    </location>
</feature>
<dbReference type="Gene3D" id="3.20.20.370">
    <property type="entry name" value="Glycoside hydrolase/deacetylase"/>
    <property type="match status" value="1"/>
</dbReference>
<reference evidence="2" key="1">
    <citation type="submission" date="2020-01" db="EMBL/GenBank/DDBJ databases">
        <authorList>
            <person name="Rat A."/>
        </authorList>
    </citation>
    <scope>NUCLEOTIDE SEQUENCE</scope>
    <source>
        <strain evidence="2">LMG 28251</strain>
    </source>
</reference>
<gene>
    <name evidence="2" type="ORF">GXW79_17375</name>
</gene>
<dbReference type="RefSeq" id="WP_211875724.1">
    <property type="nucleotide sequence ID" value="NZ_JAAEDH010000023.1"/>
</dbReference>
<name>A0AAF1K5R6_9PROT</name>
<proteinExistence type="predicted"/>
<dbReference type="SUPFAM" id="SSF88713">
    <property type="entry name" value="Glycoside hydrolase/deacetylase"/>
    <property type="match status" value="1"/>
</dbReference>
<keyword evidence="3" id="KW-1185">Reference proteome</keyword>
<dbReference type="InterPro" id="IPR011330">
    <property type="entry name" value="Glyco_hydro/deAcase_b/a-brl"/>
</dbReference>
<comment type="caution">
    <text evidence="2">The sequence shown here is derived from an EMBL/GenBank/DDBJ whole genome shotgun (WGS) entry which is preliminary data.</text>
</comment>
<protein>
    <submittedName>
        <fullName evidence="2">Divergent polysaccharide deacetylase family protein</fullName>
    </submittedName>
</protein>
<dbReference type="AlphaFoldDB" id="A0AAF1K5R6"/>
<dbReference type="EMBL" id="JAAEDH010000023">
    <property type="protein sequence ID" value="MBR0656855.1"/>
    <property type="molecule type" value="Genomic_DNA"/>
</dbReference>
<dbReference type="GO" id="GO:0005975">
    <property type="term" value="P:carbohydrate metabolic process"/>
    <property type="evidence" value="ECO:0007669"/>
    <property type="project" value="InterPro"/>
</dbReference>
<organism evidence="2 3">
    <name type="scientific">Plastoroseomonas arctica</name>
    <dbReference type="NCBI Taxonomy" id="1509237"/>
    <lineage>
        <taxon>Bacteria</taxon>
        <taxon>Pseudomonadati</taxon>
        <taxon>Pseudomonadota</taxon>
        <taxon>Alphaproteobacteria</taxon>
        <taxon>Acetobacterales</taxon>
        <taxon>Acetobacteraceae</taxon>
        <taxon>Plastoroseomonas</taxon>
    </lineage>
</organism>
<dbReference type="Pfam" id="PF04748">
    <property type="entry name" value="Polysacc_deac_2"/>
    <property type="match status" value="1"/>
</dbReference>